<comment type="caution">
    <text evidence="1">The sequence shown here is derived from an EMBL/GenBank/DDBJ whole genome shotgun (WGS) entry which is preliminary data.</text>
</comment>
<protein>
    <submittedName>
        <fullName evidence="1">Uncharacterized protein</fullName>
    </submittedName>
</protein>
<name>A0ACC0XT12_9ROSI</name>
<gene>
    <name evidence="1" type="ORF">Pint_07921</name>
</gene>
<evidence type="ECO:0000313" key="1">
    <source>
        <dbReference type="EMBL" id="KAJ0024620.1"/>
    </source>
</evidence>
<keyword evidence="2" id="KW-1185">Reference proteome</keyword>
<organism evidence="1 2">
    <name type="scientific">Pistacia integerrima</name>
    <dbReference type="NCBI Taxonomy" id="434235"/>
    <lineage>
        <taxon>Eukaryota</taxon>
        <taxon>Viridiplantae</taxon>
        <taxon>Streptophyta</taxon>
        <taxon>Embryophyta</taxon>
        <taxon>Tracheophyta</taxon>
        <taxon>Spermatophyta</taxon>
        <taxon>Magnoliopsida</taxon>
        <taxon>eudicotyledons</taxon>
        <taxon>Gunneridae</taxon>
        <taxon>Pentapetalae</taxon>
        <taxon>rosids</taxon>
        <taxon>malvids</taxon>
        <taxon>Sapindales</taxon>
        <taxon>Anacardiaceae</taxon>
        <taxon>Pistacia</taxon>
    </lineage>
</organism>
<proteinExistence type="predicted"/>
<dbReference type="EMBL" id="CM047745">
    <property type="protein sequence ID" value="KAJ0024620.1"/>
    <property type="molecule type" value="Genomic_DNA"/>
</dbReference>
<sequence length="128" mass="14661">MASAYELNTPTLPMSGVWLCAKWDLRCDNITDPWCSRGGHHNNLRIYNGDIRYYSGDVVATGLYDKWFRLNLIHDVGGGTVTVYINGVEKYSTKDRGQGSDVFQVWSLCCTKRYQLPHGIQMERHQDL</sequence>
<accession>A0ACC0XT12</accession>
<evidence type="ECO:0000313" key="2">
    <source>
        <dbReference type="Proteomes" id="UP001163603"/>
    </source>
</evidence>
<reference evidence="2" key="1">
    <citation type="journal article" date="2023" name="G3 (Bethesda)">
        <title>Genome assembly and association tests identify interacting loci associated with vigor, precocity, and sex in interspecific pistachio rootstocks.</title>
        <authorList>
            <person name="Palmer W."/>
            <person name="Jacygrad E."/>
            <person name="Sagayaradj S."/>
            <person name="Cavanaugh K."/>
            <person name="Han R."/>
            <person name="Bertier L."/>
            <person name="Beede B."/>
            <person name="Kafkas S."/>
            <person name="Golino D."/>
            <person name="Preece J."/>
            <person name="Michelmore R."/>
        </authorList>
    </citation>
    <scope>NUCLEOTIDE SEQUENCE [LARGE SCALE GENOMIC DNA]</scope>
</reference>
<dbReference type="Proteomes" id="UP001163603">
    <property type="component" value="Chromosome 10"/>
</dbReference>